<keyword evidence="2" id="KW-1185">Reference proteome</keyword>
<reference evidence="2" key="1">
    <citation type="submission" date="2013-01" db="EMBL/GenBank/DDBJ databases">
        <title>Draft Genome Sequence of a Mulberry Tree, Morus notabilis C.K. Schneid.</title>
        <authorList>
            <person name="He N."/>
            <person name="Zhao S."/>
        </authorList>
    </citation>
    <scope>NUCLEOTIDE SEQUENCE</scope>
</reference>
<dbReference type="EMBL" id="KE344457">
    <property type="protein sequence ID" value="EXB62870.1"/>
    <property type="molecule type" value="Genomic_DNA"/>
</dbReference>
<dbReference type="Proteomes" id="UP000030645">
    <property type="component" value="Unassembled WGS sequence"/>
</dbReference>
<accession>W9RB96</accession>
<sequence>MADAGGSGSSSLVAVGVQYYYGGSTPESDLSPTTTNTVDNADRLNLDLSLHL</sequence>
<gene>
    <name evidence="1" type="ORF">L484_008720</name>
</gene>
<dbReference type="OrthoDB" id="960395at2759"/>
<organism evidence="1 2">
    <name type="scientific">Morus notabilis</name>
    <dbReference type="NCBI Taxonomy" id="981085"/>
    <lineage>
        <taxon>Eukaryota</taxon>
        <taxon>Viridiplantae</taxon>
        <taxon>Streptophyta</taxon>
        <taxon>Embryophyta</taxon>
        <taxon>Tracheophyta</taxon>
        <taxon>Spermatophyta</taxon>
        <taxon>Magnoliopsida</taxon>
        <taxon>eudicotyledons</taxon>
        <taxon>Gunneridae</taxon>
        <taxon>Pentapetalae</taxon>
        <taxon>rosids</taxon>
        <taxon>fabids</taxon>
        <taxon>Rosales</taxon>
        <taxon>Moraceae</taxon>
        <taxon>Moreae</taxon>
        <taxon>Morus</taxon>
    </lineage>
</organism>
<dbReference type="AlphaFoldDB" id="W9RB96"/>
<proteinExistence type="predicted"/>
<name>W9RB96_9ROSA</name>
<evidence type="ECO:0000313" key="1">
    <source>
        <dbReference type="EMBL" id="EXB62870.1"/>
    </source>
</evidence>
<dbReference type="KEGG" id="mnt:21392078"/>
<evidence type="ECO:0000313" key="2">
    <source>
        <dbReference type="Proteomes" id="UP000030645"/>
    </source>
</evidence>
<protein>
    <submittedName>
        <fullName evidence="1">Uncharacterized protein</fullName>
    </submittedName>
</protein>